<protein>
    <submittedName>
        <fullName evidence="2">Uncharacterized protein</fullName>
    </submittedName>
</protein>
<dbReference type="OrthoDB" id="5452409at2759"/>
<feature type="region of interest" description="Disordered" evidence="1">
    <location>
        <begin position="111"/>
        <end position="166"/>
    </location>
</feature>
<dbReference type="AlphaFoldDB" id="A0A8H3JAA5"/>
<dbReference type="EMBL" id="CAJPDR010001071">
    <property type="protein sequence ID" value="CAF9943500.1"/>
    <property type="molecule type" value="Genomic_DNA"/>
</dbReference>
<evidence type="ECO:0000313" key="2">
    <source>
        <dbReference type="EMBL" id="CAF9943500.1"/>
    </source>
</evidence>
<keyword evidence="3" id="KW-1185">Reference proteome</keyword>
<evidence type="ECO:0000256" key="1">
    <source>
        <dbReference type="SAM" id="MobiDB-lite"/>
    </source>
</evidence>
<feature type="compositionally biased region" description="Polar residues" evidence="1">
    <location>
        <begin position="111"/>
        <end position="122"/>
    </location>
</feature>
<organism evidence="2 3">
    <name type="scientific">Alectoria fallacina</name>
    <dbReference type="NCBI Taxonomy" id="1903189"/>
    <lineage>
        <taxon>Eukaryota</taxon>
        <taxon>Fungi</taxon>
        <taxon>Dikarya</taxon>
        <taxon>Ascomycota</taxon>
        <taxon>Pezizomycotina</taxon>
        <taxon>Lecanoromycetes</taxon>
        <taxon>OSLEUM clade</taxon>
        <taxon>Lecanoromycetidae</taxon>
        <taxon>Lecanorales</taxon>
        <taxon>Lecanorineae</taxon>
        <taxon>Parmeliaceae</taxon>
        <taxon>Alectoria</taxon>
    </lineage>
</organism>
<feature type="compositionally biased region" description="Basic and acidic residues" evidence="1">
    <location>
        <begin position="140"/>
        <end position="155"/>
    </location>
</feature>
<accession>A0A8H3JAA5</accession>
<evidence type="ECO:0000313" key="3">
    <source>
        <dbReference type="Proteomes" id="UP000664203"/>
    </source>
</evidence>
<name>A0A8H3JAA5_9LECA</name>
<sequence length="166" mass="18543">MGVHSPHHCPECHKNPVPRCVDLGHMHKCPRHPWVYCLDKEGRTCVLCVEADKRFERVQLQAKRVVRDAQVAAALDVRADTRAAKKVRWDDKLPTVDKLARTGANKAQQALKTANAQNTENNKGGRAWNGAKGGSLAKVQHTEGSKNYAEQEKAKAKPKLRIQRGR</sequence>
<comment type="caution">
    <text evidence="2">The sequence shown here is derived from an EMBL/GenBank/DDBJ whole genome shotgun (WGS) entry which is preliminary data.</text>
</comment>
<proteinExistence type="predicted"/>
<dbReference type="Proteomes" id="UP000664203">
    <property type="component" value="Unassembled WGS sequence"/>
</dbReference>
<feature type="compositionally biased region" description="Basic residues" evidence="1">
    <location>
        <begin position="156"/>
        <end position="166"/>
    </location>
</feature>
<gene>
    <name evidence="2" type="ORF">ALECFALPRED_000515</name>
</gene>
<reference evidence="2" key="1">
    <citation type="submission" date="2021-03" db="EMBL/GenBank/DDBJ databases">
        <authorList>
            <person name="Tagirdzhanova G."/>
        </authorList>
    </citation>
    <scope>NUCLEOTIDE SEQUENCE</scope>
</reference>